<feature type="region of interest" description="Disordered" evidence="1">
    <location>
        <begin position="1"/>
        <end position="23"/>
    </location>
</feature>
<dbReference type="EMBL" id="JAANIU010004453">
    <property type="protein sequence ID" value="KAG1555273.1"/>
    <property type="molecule type" value="Genomic_DNA"/>
</dbReference>
<reference evidence="2 3" key="1">
    <citation type="journal article" date="2020" name="Microb. Genom.">
        <title>Genetic diversity of clinical and environmental Mucorales isolates obtained from an investigation of mucormycosis cases among solid organ transplant recipients.</title>
        <authorList>
            <person name="Nguyen M.H."/>
            <person name="Kaul D."/>
            <person name="Muto C."/>
            <person name="Cheng S.J."/>
            <person name="Richter R.A."/>
            <person name="Bruno V.M."/>
            <person name="Liu G."/>
            <person name="Beyhan S."/>
            <person name="Sundermann A.J."/>
            <person name="Mounaud S."/>
            <person name="Pasculle A.W."/>
            <person name="Nierman W.C."/>
            <person name="Driscoll E."/>
            <person name="Cumbie R."/>
            <person name="Clancy C.J."/>
            <person name="Dupont C.L."/>
        </authorList>
    </citation>
    <scope>NUCLEOTIDE SEQUENCE [LARGE SCALE GENOMIC DNA]</scope>
    <source>
        <strain evidence="2 3">GL24</strain>
    </source>
</reference>
<gene>
    <name evidence="2" type="ORF">G6F50_012875</name>
</gene>
<name>A0A9P6YQP1_9FUNG</name>
<feature type="compositionally biased region" description="Low complexity" evidence="1">
    <location>
        <begin position="150"/>
        <end position="161"/>
    </location>
</feature>
<proteinExistence type="predicted"/>
<organism evidence="2 3">
    <name type="scientific">Rhizopus delemar</name>
    <dbReference type="NCBI Taxonomy" id="936053"/>
    <lineage>
        <taxon>Eukaryota</taxon>
        <taxon>Fungi</taxon>
        <taxon>Fungi incertae sedis</taxon>
        <taxon>Mucoromycota</taxon>
        <taxon>Mucoromycotina</taxon>
        <taxon>Mucoromycetes</taxon>
        <taxon>Mucorales</taxon>
        <taxon>Mucorineae</taxon>
        <taxon>Rhizopodaceae</taxon>
        <taxon>Rhizopus</taxon>
    </lineage>
</organism>
<evidence type="ECO:0000256" key="1">
    <source>
        <dbReference type="SAM" id="MobiDB-lite"/>
    </source>
</evidence>
<dbReference type="Proteomes" id="UP000740926">
    <property type="component" value="Unassembled WGS sequence"/>
</dbReference>
<sequence length="195" mass="21962">METVNTETYHPLRPQKRTKQEENTQDRMMIDDNMIICNNKDIPSLPSIKSLSSIPPLASSLETSDDYIRHRMSDMSVSQPHLRQYVSGPSPLEPNSHQPIYESFSRRGSLTDPVVFHNTSRRPSAAEILQLPDSVTPSRRGSATTDYDCSSRSPSPTSISRQRYHDDGISYSLDRRYSLTNVSNNNSSNNGSTKV</sequence>
<feature type="region of interest" description="Disordered" evidence="1">
    <location>
        <begin position="79"/>
        <end position="100"/>
    </location>
</feature>
<accession>A0A9P6YQP1</accession>
<feature type="region of interest" description="Disordered" evidence="1">
    <location>
        <begin position="132"/>
        <end position="167"/>
    </location>
</feature>
<comment type="caution">
    <text evidence="2">The sequence shown here is derived from an EMBL/GenBank/DDBJ whole genome shotgun (WGS) entry which is preliminary data.</text>
</comment>
<evidence type="ECO:0000313" key="3">
    <source>
        <dbReference type="Proteomes" id="UP000740926"/>
    </source>
</evidence>
<keyword evidence="3" id="KW-1185">Reference proteome</keyword>
<feature type="compositionally biased region" description="Polar residues" evidence="1">
    <location>
        <begin position="133"/>
        <end position="148"/>
    </location>
</feature>
<dbReference type="AlphaFoldDB" id="A0A9P6YQP1"/>
<evidence type="ECO:0000313" key="2">
    <source>
        <dbReference type="EMBL" id="KAG1555273.1"/>
    </source>
</evidence>
<protein>
    <submittedName>
        <fullName evidence="2">Uncharacterized protein</fullName>
    </submittedName>
</protein>